<dbReference type="InterPro" id="IPR013078">
    <property type="entry name" value="His_Pase_superF_clade-1"/>
</dbReference>
<evidence type="ECO:0000313" key="2">
    <source>
        <dbReference type="Proteomes" id="UP000238605"/>
    </source>
</evidence>
<dbReference type="SMART" id="SM00855">
    <property type="entry name" value="PGAM"/>
    <property type="match status" value="1"/>
</dbReference>
<organism evidence="1 2">
    <name type="scientific">Caldimonas caldifontis</name>
    <dbReference type="NCBI Taxonomy" id="1452508"/>
    <lineage>
        <taxon>Bacteria</taxon>
        <taxon>Pseudomonadati</taxon>
        <taxon>Pseudomonadota</taxon>
        <taxon>Betaproteobacteria</taxon>
        <taxon>Burkholderiales</taxon>
        <taxon>Sphaerotilaceae</taxon>
        <taxon>Caldimonas</taxon>
    </lineage>
</organism>
<dbReference type="Pfam" id="PF00300">
    <property type="entry name" value="His_Phos_1"/>
    <property type="match status" value="1"/>
</dbReference>
<keyword evidence="2" id="KW-1185">Reference proteome</keyword>
<protein>
    <submittedName>
        <fullName evidence="1">Histidine phosphatase family protein</fullName>
    </submittedName>
</protein>
<comment type="caution">
    <text evidence="1">The sequence shown here is derived from an EMBL/GenBank/DDBJ whole genome shotgun (WGS) entry which is preliminary data.</text>
</comment>
<name>A0A2S5SXT7_9BURK</name>
<evidence type="ECO:0000313" key="1">
    <source>
        <dbReference type="EMBL" id="PPE67585.1"/>
    </source>
</evidence>
<dbReference type="CDD" id="cd07040">
    <property type="entry name" value="HP"/>
    <property type="match status" value="1"/>
</dbReference>
<sequence length="173" mass="18371">MGRAQASDDALFDALRQGGTVLMLRHAQTEAGVGDPPGFRLGQCSTQRNLSEAGRAQSRRIGQALAARGLVPRAVRSSGWCRCIDTAELAFGRHEIWPALHSFFAERAAQRDPQTAELRRALAGLPAPGFEAWVTHQVNITALTGTWVGMGEAVVIRGGPDGGTMLGRLSLGA</sequence>
<proteinExistence type="predicted"/>
<dbReference type="SUPFAM" id="SSF53254">
    <property type="entry name" value="Phosphoglycerate mutase-like"/>
    <property type="match status" value="1"/>
</dbReference>
<dbReference type="EMBL" id="PSNX01000003">
    <property type="protein sequence ID" value="PPE67585.1"/>
    <property type="molecule type" value="Genomic_DNA"/>
</dbReference>
<dbReference type="OrthoDB" id="8685508at2"/>
<accession>A0A2S5SXT7</accession>
<gene>
    <name evidence="1" type="ORF">C1704_04390</name>
</gene>
<reference evidence="1 2" key="1">
    <citation type="submission" date="2018-02" db="EMBL/GenBank/DDBJ databases">
        <title>Reclassifiation of [Polyangium] brachysporum DSM 7029 as Guopingzhaonella breviflexa gen. nov., sp. nov., a member of the family Comamonadaceae.</title>
        <authorList>
            <person name="Tang B."/>
        </authorList>
    </citation>
    <scope>NUCLEOTIDE SEQUENCE [LARGE SCALE GENOMIC DNA]</scope>
    <source>
        <strain evidence="1 2">BCRC 80649</strain>
    </source>
</reference>
<dbReference type="Proteomes" id="UP000238605">
    <property type="component" value="Unassembled WGS sequence"/>
</dbReference>
<dbReference type="AlphaFoldDB" id="A0A2S5SXT7"/>
<dbReference type="InterPro" id="IPR029033">
    <property type="entry name" value="His_PPase_superfam"/>
</dbReference>
<dbReference type="Gene3D" id="3.40.50.1240">
    <property type="entry name" value="Phosphoglycerate mutase-like"/>
    <property type="match status" value="1"/>
</dbReference>